<keyword evidence="4" id="KW-1185">Reference proteome</keyword>
<evidence type="ECO:0000313" key="3">
    <source>
        <dbReference type="EMBL" id="KAG0586317.1"/>
    </source>
</evidence>
<organism evidence="2 4">
    <name type="scientific">Ceratodon purpureus</name>
    <name type="common">Fire moss</name>
    <name type="synonym">Dicranum purpureum</name>
    <dbReference type="NCBI Taxonomy" id="3225"/>
    <lineage>
        <taxon>Eukaryota</taxon>
        <taxon>Viridiplantae</taxon>
        <taxon>Streptophyta</taxon>
        <taxon>Embryophyta</taxon>
        <taxon>Bryophyta</taxon>
        <taxon>Bryophytina</taxon>
        <taxon>Bryopsida</taxon>
        <taxon>Dicranidae</taxon>
        <taxon>Pseudoditrichales</taxon>
        <taxon>Ditrichaceae</taxon>
        <taxon>Ceratodon</taxon>
    </lineage>
</organism>
<evidence type="ECO:0000313" key="4">
    <source>
        <dbReference type="Proteomes" id="UP000822688"/>
    </source>
</evidence>
<evidence type="ECO:0000256" key="1">
    <source>
        <dbReference type="SAM" id="MobiDB-lite"/>
    </source>
</evidence>
<evidence type="ECO:0000313" key="2">
    <source>
        <dbReference type="EMBL" id="KAG0586314.1"/>
    </source>
</evidence>
<sequence length="129" mass="14806">MFIHSPLWTSSLKSCRLWRTLRYPASSPSSSSKPIIHIRHPRPRSPRPLALRCRCRPAPRSMYIVASNFSLLRSAQDPAQCEITHDLEGSSKYINPPTLPYSSCTPHHPMYMLYTTYTKCNHTLLPARI</sequence>
<dbReference type="EMBL" id="CM026422">
    <property type="protein sequence ID" value="KAG0586317.1"/>
    <property type="molecule type" value="Genomic_DNA"/>
</dbReference>
<proteinExistence type="predicted"/>
<comment type="caution">
    <text evidence="2">The sequence shown here is derived from an EMBL/GenBank/DDBJ whole genome shotgun (WGS) entry which is preliminary data.</text>
</comment>
<protein>
    <submittedName>
        <fullName evidence="2">Uncharacterized protein</fullName>
    </submittedName>
</protein>
<dbReference type="Proteomes" id="UP000822688">
    <property type="component" value="Chromosome 2"/>
</dbReference>
<feature type="region of interest" description="Disordered" evidence="1">
    <location>
        <begin position="24"/>
        <end position="43"/>
    </location>
</feature>
<name>A0A8T0IRG1_CERPU</name>
<feature type="compositionally biased region" description="Low complexity" evidence="1">
    <location>
        <begin position="26"/>
        <end position="35"/>
    </location>
</feature>
<dbReference type="EMBL" id="CM026422">
    <property type="protein sequence ID" value="KAG0586314.1"/>
    <property type="molecule type" value="Genomic_DNA"/>
</dbReference>
<reference evidence="2" key="1">
    <citation type="submission" date="2020-06" db="EMBL/GenBank/DDBJ databases">
        <title>WGS assembly of Ceratodon purpureus strain R40.</title>
        <authorList>
            <person name="Carey S.B."/>
            <person name="Jenkins J."/>
            <person name="Shu S."/>
            <person name="Lovell J.T."/>
            <person name="Sreedasyam A."/>
            <person name="Maumus F."/>
            <person name="Tiley G.P."/>
            <person name="Fernandez-Pozo N."/>
            <person name="Barry K."/>
            <person name="Chen C."/>
            <person name="Wang M."/>
            <person name="Lipzen A."/>
            <person name="Daum C."/>
            <person name="Saski C.A."/>
            <person name="Payton A.C."/>
            <person name="Mcbreen J.C."/>
            <person name="Conrad R.E."/>
            <person name="Kollar L.M."/>
            <person name="Olsson S."/>
            <person name="Huttunen S."/>
            <person name="Landis J.B."/>
            <person name="Wickett N.J."/>
            <person name="Johnson M.G."/>
            <person name="Rensing S.A."/>
            <person name="Grimwood J."/>
            <person name="Schmutz J."/>
            <person name="Mcdaniel S.F."/>
        </authorList>
    </citation>
    <scope>NUCLEOTIDE SEQUENCE</scope>
    <source>
        <strain evidence="2">R40</strain>
    </source>
</reference>
<accession>A0A8T0IRG1</accession>
<dbReference type="AlphaFoldDB" id="A0A8T0IRG1"/>
<gene>
    <name evidence="2" type="ORF">KC19_2G081700</name>
    <name evidence="3" type="ORF">KC19_2G082000</name>
</gene>